<dbReference type="EMBL" id="BARU01001473">
    <property type="protein sequence ID" value="GAH31174.1"/>
    <property type="molecule type" value="Genomic_DNA"/>
</dbReference>
<reference evidence="2" key="1">
    <citation type="journal article" date="2014" name="Front. Microbiol.">
        <title>High frequency of phylogenetically diverse reductive dehalogenase-homologous genes in deep subseafloor sedimentary metagenomes.</title>
        <authorList>
            <person name="Kawai M."/>
            <person name="Futagami T."/>
            <person name="Toyoda A."/>
            <person name="Takaki Y."/>
            <person name="Nishi S."/>
            <person name="Hori S."/>
            <person name="Arai W."/>
            <person name="Tsubouchi T."/>
            <person name="Morono Y."/>
            <person name="Uchiyama I."/>
            <person name="Ito T."/>
            <person name="Fujiyama A."/>
            <person name="Inagaki F."/>
            <person name="Takami H."/>
        </authorList>
    </citation>
    <scope>NUCLEOTIDE SEQUENCE</scope>
    <source>
        <strain evidence="2">Expedition CK06-06</strain>
    </source>
</reference>
<feature type="transmembrane region" description="Helical" evidence="1">
    <location>
        <begin position="40"/>
        <end position="57"/>
    </location>
</feature>
<gene>
    <name evidence="2" type="ORF">S03H2_03862</name>
</gene>
<sequence length="188" mass="21002">MIIIIVLLPIIPSFILFKFLPSQARVKGPFKGLKINVTGGFGGYFIIVLLLGGYFFTHPLQVMDYELWSVEGTIQLDEEDFDNMDITITIKPPDQEVQLDGKFAIDNVPIPKRLAAIKPSIIINKKGFKKVQVSLDSTSQIYTIKCVKENKKINILSPVVLKRVEEDAEEIPYSAESAHKAIPLGDSI</sequence>
<dbReference type="AlphaFoldDB" id="X1FP72"/>
<proteinExistence type="predicted"/>
<keyword evidence="1" id="KW-0472">Membrane</keyword>
<comment type="caution">
    <text evidence="2">The sequence shown here is derived from an EMBL/GenBank/DDBJ whole genome shotgun (WGS) entry which is preliminary data.</text>
</comment>
<name>X1FP72_9ZZZZ</name>
<accession>X1FP72</accession>
<evidence type="ECO:0000256" key="1">
    <source>
        <dbReference type="SAM" id="Phobius"/>
    </source>
</evidence>
<keyword evidence="1" id="KW-1133">Transmembrane helix</keyword>
<protein>
    <submittedName>
        <fullName evidence="2">Uncharacterized protein</fullName>
    </submittedName>
</protein>
<evidence type="ECO:0000313" key="2">
    <source>
        <dbReference type="EMBL" id="GAH31174.1"/>
    </source>
</evidence>
<organism evidence="2">
    <name type="scientific">marine sediment metagenome</name>
    <dbReference type="NCBI Taxonomy" id="412755"/>
    <lineage>
        <taxon>unclassified sequences</taxon>
        <taxon>metagenomes</taxon>
        <taxon>ecological metagenomes</taxon>
    </lineage>
</organism>
<keyword evidence="1" id="KW-0812">Transmembrane</keyword>